<reference evidence="3" key="1">
    <citation type="submission" date="2016-07" db="EMBL/GenBank/DDBJ databases">
        <authorList>
            <person name="Florea S."/>
            <person name="Webb J.S."/>
            <person name="Jaromczyk J."/>
            <person name="Schardl C.L."/>
        </authorList>
    </citation>
    <scope>NUCLEOTIDE SEQUENCE [LARGE SCALE GENOMIC DNA]</scope>
    <source>
        <strain evidence="3">1YdBTEX2</strain>
    </source>
</reference>
<evidence type="ECO:0000313" key="3">
    <source>
        <dbReference type="Proteomes" id="UP000245431"/>
    </source>
</evidence>
<evidence type="ECO:0000313" key="2">
    <source>
        <dbReference type="EMBL" id="SBW79402.1"/>
    </source>
</evidence>
<name>A0A1D3JTP8_PSEVE</name>
<dbReference type="Proteomes" id="UP000245431">
    <property type="component" value="Chromosome PVE_r1"/>
</dbReference>
<accession>A0A1D3JTP8</accession>
<feature type="region of interest" description="Disordered" evidence="1">
    <location>
        <begin position="1"/>
        <end position="21"/>
    </location>
</feature>
<proteinExistence type="predicted"/>
<protein>
    <submittedName>
        <fullName evidence="2">Uncharacterized protein</fullName>
    </submittedName>
</protein>
<dbReference type="EMBL" id="LT599583">
    <property type="protein sequence ID" value="SBW79402.1"/>
    <property type="molecule type" value="Genomic_DNA"/>
</dbReference>
<organism evidence="2 3">
    <name type="scientific">Pseudomonas veronii 1YdBTEX2</name>
    <dbReference type="NCBI Taxonomy" id="1295141"/>
    <lineage>
        <taxon>Bacteria</taxon>
        <taxon>Pseudomonadati</taxon>
        <taxon>Pseudomonadota</taxon>
        <taxon>Gammaproteobacteria</taxon>
        <taxon>Pseudomonadales</taxon>
        <taxon>Pseudomonadaceae</taxon>
        <taxon>Pseudomonas</taxon>
    </lineage>
</organism>
<dbReference type="RefSeq" id="WP_017844894.1">
    <property type="nucleotide sequence ID" value="NZ_AOUH01000005.1"/>
</dbReference>
<dbReference type="AlphaFoldDB" id="A0A1D3JTP8"/>
<evidence type="ECO:0000256" key="1">
    <source>
        <dbReference type="SAM" id="MobiDB-lite"/>
    </source>
</evidence>
<feature type="region of interest" description="Disordered" evidence="1">
    <location>
        <begin position="143"/>
        <end position="163"/>
    </location>
</feature>
<gene>
    <name evidence="2" type="ORF">PVE_R1G1515</name>
</gene>
<sequence>MAKSKKNQAPQLKARSTKKTAVAPDSPLLVRPPWARTPVGPLVLSDLRVMNALPPVTNGQPNLMDISELYAEGVQCEIDMWIEILPFGNDGLEVFINNVLYGSRIPFSKPLSAHTWPYRFSIPEEDIGEHGLKNLTYEVFSSNGSTDGPAAPTPVTIDRRDPNAGIRPGSVTLPSWVGNFVTLQDLDANGGAMVIEVPRRLDPQVGDKLEIYTEFPSDTPSLTIDDLPRTTAPVMVSLTKALLEASGGGVKQLNYVYTDRAGNPTSYPSSFREFTLVTEDLPENLRDPECPEAPLDLLDAQLNRAEIWIREYDNALAGDRVLVEFNTLLLVGIVNMVWPLRVTIPWDVLRDGGLDAPYEADVLYNIDRGGVITGPSDTITVDVDLRSAGGRPEDPGPVNPDLDPVEVTSSEGLTNQIGPGDMDDATARFDVYTGATAGHRIQLWWKGLPCYDPPYEVTLADESATEFVLTVPAAVIKDAGNGDIPTWYTLNNGANDNVIDSVETTVSVSAFAVDNLLPINYPDGLSFGDGRFALTCAQGIPSGIRTVIKDPANLRAGDRITLHWVIFGPDDFESTVITVDEAFPSVTITHNHDNPGHPGELFTVPFPTYIQPVLVGRIEATYHVLKADGVTEGNSPATIVLMTRRQTDGTICG</sequence>